<dbReference type="RefSeq" id="WP_090174205.1">
    <property type="nucleotide sequence ID" value="NZ_FMXR01000014.1"/>
</dbReference>
<dbReference type="AlphaFoldDB" id="A0A1G6C1W3"/>
<gene>
    <name evidence="1" type="ORF">SAMN02910417_01991</name>
</gene>
<evidence type="ECO:0000313" key="2">
    <source>
        <dbReference type="Proteomes" id="UP000199228"/>
    </source>
</evidence>
<evidence type="ECO:0000313" key="1">
    <source>
        <dbReference type="EMBL" id="SDB26836.1"/>
    </source>
</evidence>
<name>A0A1G6C1W3_EUBOX</name>
<sequence>MDAKQRRQLVINILNKAKEATSKEAEQIKANKNPTREFIEEHVRRYVLSKYLLAPDVKEDDIKALASLSLARTMKLDVKLIHELDTATPCDHATSESTKKVLLLYAVQKDLELPPNPEKLSNVTTVTELVDYIYEILGGEDVSSMES</sequence>
<organism evidence="1 2">
    <name type="scientific">Eubacterium oxidoreducens</name>
    <dbReference type="NCBI Taxonomy" id="1732"/>
    <lineage>
        <taxon>Bacteria</taxon>
        <taxon>Bacillati</taxon>
        <taxon>Bacillota</taxon>
        <taxon>Clostridia</taxon>
        <taxon>Eubacteriales</taxon>
        <taxon>Eubacteriaceae</taxon>
        <taxon>Eubacterium</taxon>
    </lineage>
</organism>
<accession>A0A1G6C1W3</accession>
<dbReference type="EMBL" id="FMXR01000014">
    <property type="protein sequence ID" value="SDB26836.1"/>
    <property type="molecule type" value="Genomic_DNA"/>
</dbReference>
<reference evidence="1 2" key="1">
    <citation type="submission" date="2016-10" db="EMBL/GenBank/DDBJ databases">
        <authorList>
            <person name="de Groot N.N."/>
        </authorList>
    </citation>
    <scope>NUCLEOTIDE SEQUENCE [LARGE SCALE GENOMIC DNA]</scope>
    <source>
        <strain evidence="1 2">DSM 3217</strain>
    </source>
</reference>
<protein>
    <submittedName>
        <fullName evidence="1">Uncharacterized protein</fullName>
    </submittedName>
</protein>
<dbReference type="OrthoDB" id="2083225at2"/>
<dbReference type="Proteomes" id="UP000199228">
    <property type="component" value="Unassembled WGS sequence"/>
</dbReference>
<keyword evidence="2" id="KW-1185">Reference proteome</keyword>
<dbReference type="STRING" id="1732.SAMN02910417_01991"/>
<proteinExistence type="predicted"/>